<keyword evidence="5" id="KW-1015">Disulfide bond</keyword>
<dbReference type="Gene3D" id="2.60.120.560">
    <property type="entry name" value="Exo-inulinase, domain 1"/>
    <property type="match status" value="1"/>
</dbReference>
<dbReference type="InterPro" id="IPR023296">
    <property type="entry name" value="Glyco_hydro_beta-prop_sf"/>
</dbReference>
<dbReference type="InterPro" id="IPR051214">
    <property type="entry name" value="GH32_Enzymes"/>
</dbReference>
<dbReference type="Pfam" id="PF00251">
    <property type="entry name" value="Glyco_hydro_32N"/>
    <property type="match status" value="1"/>
</dbReference>
<evidence type="ECO:0000256" key="1">
    <source>
        <dbReference type="ARBA" id="ARBA00009902"/>
    </source>
</evidence>
<evidence type="ECO:0000256" key="3">
    <source>
        <dbReference type="ARBA" id="ARBA00022729"/>
    </source>
</evidence>
<evidence type="ECO:0000256" key="5">
    <source>
        <dbReference type="ARBA" id="ARBA00023157"/>
    </source>
</evidence>
<proteinExistence type="inferred from homology"/>
<keyword evidence="10" id="KW-1185">Reference proteome</keyword>
<accession>A0A4Y6URN7</accession>
<dbReference type="Gene3D" id="2.60.120.200">
    <property type="match status" value="1"/>
</dbReference>
<dbReference type="InterPro" id="IPR001362">
    <property type="entry name" value="Glyco_hydro_32"/>
</dbReference>
<dbReference type="SMART" id="SM00640">
    <property type="entry name" value="Glyco_32"/>
    <property type="match status" value="1"/>
</dbReference>
<dbReference type="Pfam" id="PF08244">
    <property type="entry name" value="Glyco_hydro_32C"/>
    <property type="match status" value="1"/>
</dbReference>
<dbReference type="Gene3D" id="2.115.10.20">
    <property type="entry name" value="Glycosyl hydrolase domain, family 43"/>
    <property type="match status" value="1"/>
</dbReference>
<keyword evidence="3" id="KW-0732">Signal</keyword>
<dbReference type="SUPFAM" id="SSF75005">
    <property type="entry name" value="Arabinanase/levansucrase/invertase"/>
    <property type="match status" value="1"/>
</dbReference>
<evidence type="ECO:0000256" key="7">
    <source>
        <dbReference type="RuleBase" id="RU362110"/>
    </source>
</evidence>
<dbReference type="SMART" id="SM00560">
    <property type="entry name" value="LamGL"/>
    <property type="match status" value="1"/>
</dbReference>
<dbReference type="InterPro" id="IPR013189">
    <property type="entry name" value="Glyco_hydro_32_C"/>
</dbReference>
<dbReference type="GO" id="GO:0004564">
    <property type="term" value="F:beta-fructofuranosidase activity"/>
    <property type="evidence" value="ECO:0007669"/>
    <property type="project" value="UniProtKB-EC"/>
</dbReference>
<dbReference type="CDD" id="cd08996">
    <property type="entry name" value="GH32_FFase"/>
    <property type="match status" value="1"/>
</dbReference>
<keyword evidence="6 7" id="KW-0326">Glycosidase</keyword>
<reference evidence="9 10" key="1">
    <citation type="submission" date="2019-06" db="EMBL/GenBank/DDBJ databases">
        <title>Saccharibacillus brassicae sp. nov., an endophytic bacterium isolated from Chinese cabbage seeds (Brassica pekinensis).</title>
        <authorList>
            <person name="Jiang L."/>
            <person name="Lee J."/>
            <person name="Kim S.W."/>
        </authorList>
    </citation>
    <scope>NUCLEOTIDE SEQUENCE [LARGE SCALE GENOMIC DNA]</scope>
    <source>
        <strain evidence="10">KCTC 43072 / ATSA2</strain>
    </source>
</reference>
<evidence type="ECO:0000313" key="9">
    <source>
        <dbReference type="EMBL" id="QDH20313.1"/>
    </source>
</evidence>
<dbReference type="RefSeq" id="WP_141446721.1">
    <property type="nucleotide sequence ID" value="NZ_CP041217.1"/>
</dbReference>
<dbReference type="InterPro" id="IPR013320">
    <property type="entry name" value="ConA-like_dom_sf"/>
</dbReference>
<evidence type="ECO:0000259" key="8">
    <source>
        <dbReference type="SMART" id="SM00560"/>
    </source>
</evidence>
<evidence type="ECO:0000256" key="4">
    <source>
        <dbReference type="ARBA" id="ARBA00022801"/>
    </source>
</evidence>
<dbReference type="OrthoDB" id="9759709at2"/>
<dbReference type="SUPFAM" id="SSF49899">
    <property type="entry name" value="Concanavalin A-like lectins/glucanases"/>
    <property type="match status" value="2"/>
</dbReference>
<protein>
    <recommendedName>
        <fullName evidence="2">beta-fructofuranosidase</fullName>
        <ecNumber evidence="2">3.2.1.26</ecNumber>
    </recommendedName>
</protein>
<dbReference type="InterPro" id="IPR013148">
    <property type="entry name" value="Glyco_hydro_32_N"/>
</dbReference>
<dbReference type="Pfam" id="PF13385">
    <property type="entry name" value="Laminin_G_3"/>
    <property type="match status" value="1"/>
</dbReference>
<gene>
    <name evidence="9" type="ORF">FFV09_05230</name>
</gene>
<evidence type="ECO:0000256" key="2">
    <source>
        <dbReference type="ARBA" id="ARBA00012758"/>
    </source>
</evidence>
<evidence type="ECO:0000256" key="6">
    <source>
        <dbReference type="ARBA" id="ARBA00023295"/>
    </source>
</evidence>
<name>A0A4Y6URN7_SACBS</name>
<dbReference type="EC" id="3.2.1.26" evidence="2"/>
<evidence type="ECO:0000313" key="10">
    <source>
        <dbReference type="Proteomes" id="UP000316968"/>
    </source>
</evidence>
<organism evidence="9 10">
    <name type="scientific">Saccharibacillus brassicae</name>
    <dbReference type="NCBI Taxonomy" id="2583377"/>
    <lineage>
        <taxon>Bacteria</taxon>
        <taxon>Bacillati</taxon>
        <taxon>Bacillota</taxon>
        <taxon>Bacilli</taxon>
        <taxon>Bacillales</taxon>
        <taxon>Paenibacillaceae</taxon>
        <taxon>Saccharibacillus</taxon>
    </lineage>
</organism>
<dbReference type="InterPro" id="IPR006558">
    <property type="entry name" value="LamG-like"/>
</dbReference>
<dbReference type="PANTHER" id="PTHR43101:SF1">
    <property type="entry name" value="BETA-FRUCTOSIDASE"/>
    <property type="match status" value="1"/>
</dbReference>
<keyword evidence="4 7" id="KW-0378">Hydrolase</keyword>
<dbReference type="PANTHER" id="PTHR43101">
    <property type="entry name" value="BETA-FRUCTOSIDASE"/>
    <property type="match status" value="1"/>
</dbReference>
<comment type="similarity">
    <text evidence="1 7">Belongs to the glycosyl hydrolase 32 family.</text>
</comment>
<feature type="domain" description="LamG-like jellyroll fold" evidence="8">
    <location>
        <begin position="97"/>
        <end position="249"/>
    </location>
</feature>
<dbReference type="GO" id="GO:0005975">
    <property type="term" value="P:carbohydrate metabolic process"/>
    <property type="evidence" value="ECO:0007669"/>
    <property type="project" value="InterPro"/>
</dbReference>
<sequence length="771" mass="84717">MSDLLRINNSDNNDNGLLLHWPFDEGSGPVAVERLSGRADSVEHVLRNPPFAEARDPQWRTGPGGEARGSLLFDGYSTFIAHPIGTDEAIERADGLSALSVGAWIAPRSYEHGDPRHPAAIAARCDRDAGRGFLLGTSSHGSWTFQFGLSDGRWIELWAPDEARLPKGQWSHAYGVFDGEAGTAKLYLNGREAASLPVPQGSRLRPASGTELWIGRHPQGVRFARAFERQRFAGLLGGLRIYGRALAEAEIAEAYAGVRRACGGNHPPLGSGQIRLDRSALASDRHRPQYHAHPPAHWMNEPHAPVYFEGKYHLFYQHNPQGPFFHHLHWGHWISEDLVHWRDLPVALAPEDDGLAADGIWSGSASYDADGLPVLFFTAGHTQASPDQSVALARSTYAEDGDAELVRWTKHPEPLIVQQPDQGRFGDFRDPFVWREGDRWYALVGSGTAEGGGTAYAYVSTDLLNWTYKGPFYIADMERSPYLGPIWELPVLLPLGRDAGGAEKHLLLISPVGAGADVEVFYWIGTLDRESLSFVPDDEEPQLIDVGDFHFTGPSGMVDPKTGRLIVFTIAQGDRTPEMEYASGWAHNAGLPLQVWLREDGRLGLGPIEELESLRGEKLADLRDVGADEANRLLSGIEGDMLEIKVELRADGADRWGLAVRRSPGGEEETTLFYDSAESRLGVDRSKTTLDPREQGGGVQSGRLDLGGDTLKLHVYLDRSMIEAYANGLKSVTTRAYPSRTDALGVQVWGNGGVQVTSLEIWEMRSIWEVG</sequence>
<dbReference type="AlphaFoldDB" id="A0A4Y6URN7"/>
<dbReference type="KEGG" id="saca:FFV09_05230"/>
<dbReference type="EMBL" id="CP041217">
    <property type="protein sequence ID" value="QDH20313.1"/>
    <property type="molecule type" value="Genomic_DNA"/>
</dbReference>
<dbReference type="Proteomes" id="UP000316968">
    <property type="component" value="Chromosome"/>
</dbReference>